<evidence type="ECO:0000313" key="1">
    <source>
        <dbReference type="EMBL" id="CAI2178785.1"/>
    </source>
</evidence>
<dbReference type="OrthoDB" id="2439165at2759"/>
<organism evidence="1 2">
    <name type="scientific">Funneliformis geosporum</name>
    <dbReference type="NCBI Taxonomy" id="1117311"/>
    <lineage>
        <taxon>Eukaryota</taxon>
        <taxon>Fungi</taxon>
        <taxon>Fungi incertae sedis</taxon>
        <taxon>Mucoromycota</taxon>
        <taxon>Glomeromycotina</taxon>
        <taxon>Glomeromycetes</taxon>
        <taxon>Glomerales</taxon>
        <taxon>Glomeraceae</taxon>
        <taxon>Funneliformis</taxon>
    </lineage>
</organism>
<proteinExistence type="predicted"/>
<reference evidence="1" key="1">
    <citation type="submission" date="2022-08" db="EMBL/GenBank/DDBJ databases">
        <authorList>
            <person name="Kallberg Y."/>
            <person name="Tangrot J."/>
            <person name="Rosling A."/>
        </authorList>
    </citation>
    <scope>NUCLEOTIDE SEQUENCE</scope>
    <source>
        <strain evidence="1">Wild A</strain>
    </source>
</reference>
<dbReference type="AlphaFoldDB" id="A0A9W4SRP0"/>
<protein>
    <submittedName>
        <fullName evidence="1">13297_t:CDS:1</fullName>
    </submittedName>
</protein>
<comment type="caution">
    <text evidence="1">The sequence shown here is derived from an EMBL/GenBank/DDBJ whole genome shotgun (WGS) entry which is preliminary data.</text>
</comment>
<dbReference type="EMBL" id="CAMKVN010001919">
    <property type="protein sequence ID" value="CAI2178785.1"/>
    <property type="molecule type" value="Genomic_DNA"/>
</dbReference>
<dbReference type="Proteomes" id="UP001153678">
    <property type="component" value="Unassembled WGS sequence"/>
</dbReference>
<gene>
    <name evidence="1" type="ORF">FWILDA_LOCUS8761</name>
</gene>
<keyword evidence="2" id="KW-1185">Reference proteome</keyword>
<name>A0A9W4SRP0_9GLOM</name>
<accession>A0A9W4SRP0</accession>
<evidence type="ECO:0000313" key="2">
    <source>
        <dbReference type="Proteomes" id="UP001153678"/>
    </source>
</evidence>
<sequence length="73" mass="8406">MEQIRDTYESANPFSDTLTKEEIIREIAKAYGPSPKLQKSEKLQSSKIDRLESKIDEIAIVDRKVIRKIIVSN</sequence>